<comment type="subcellular location">
    <subcellularLocation>
        <location evidence="1">Cell membrane</location>
        <topology evidence="1">Multi-pass membrane protein</topology>
    </subcellularLocation>
</comment>
<feature type="transmembrane region" description="Helical" evidence="6">
    <location>
        <begin position="20"/>
        <end position="39"/>
    </location>
</feature>
<evidence type="ECO:0000256" key="5">
    <source>
        <dbReference type="ARBA" id="ARBA00023136"/>
    </source>
</evidence>
<evidence type="ECO:0000256" key="2">
    <source>
        <dbReference type="ARBA" id="ARBA00022475"/>
    </source>
</evidence>
<comment type="caution">
    <text evidence="7">The sequence shown here is derived from an EMBL/GenBank/DDBJ whole genome shotgun (WGS) entry which is preliminary data.</text>
</comment>
<dbReference type="AlphaFoldDB" id="A0A3N2DNS9"/>
<organism evidence="7 8">
    <name type="scientific">Sinobacterium caligoides</name>
    <dbReference type="NCBI Taxonomy" id="933926"/>
    <lineage>
        <taxon>Bacteria</taxon>
        <taxon>Pseudomonadati</taxon>
        <taxon>Pseudomonadota</taxon>
        <taxon>Gammaproteobacteria</taxon>
        <taxon>Cellvibrionales</taxon>
        <taxon>Spongiibacteraceae</taxon>
        <taxon>Sinobacterium</taxon>
    </lineage>
</organism>
<dbReference type="InterPro" id="IPR005171">
    <property type="entry name" value="Cyt_c_oxidase_su4_prok"/>
</dbReference>
<dbReference type="OrthoDB" id="33240at2"/>
<dbReference type="Proteomes" id="UP000275394">
    <property type="component" value="Unassembled WGS sequence"/>
</dbReference>
<dbReference type="EMBL" id="RKHR01000004">
    <property type="protein sequence ID" value="ROS00975.1"/>
    <property type="molecule type" value="Genomic_DNA"/>
</dbReference>
<gene>
    <name evidence="7" type="ORF">EDC56_1398</name>
</gene>
<feature type="transmembrane region" description="Helical" evidence="6">
    <location>
        <begin position="45"/>
        <end position="64"/>
    </location>
</feature>
<sequence>MSSQPERVAKQHSIGLYLKVWVLLFFLSTLSYLVDYYHLQGGLRWTLILFFMLLKAGLIVIVFMHVKWERLAVKVMLILPLLAIVIFIGMMAIEADYTFVNRLLFLASP</sequence>
<dbReference type="RefSeq" id="WP_123711824.1">
    <property type="nucleotide sequence ID" value="NZ_RKHR01000004.1"/>
</dbReference>
<keyword evidence="4 6" id="KW-1133">Transmembrane helix</keyword>
<evidence type="ECO:0000313" key="7">
    <source>
        <dbReference type="EMBL" id="ROS00975.1"/>
    </source>
</evidence>
<evidence type="ECO:0000256" key="4">
    <source>
        <dbReference type="ARBA" id="ARBA00022989"/>
    </source>
</evidence>
<accession>A0A3N2DNS9</accession>
<name>A0A3N2DNS9_9GAMM</name>
<keyword evidence="2" id="KW-1003">Cell membrane</keyword>
<keyword evidence="3 6" id="KW-0812">Transmembrane</keyword>
<dbReference type="Pfam" id="PF03626">
    <property type="entry name" value="COX4_pro"/>
    <property type="match status" value="1"/>
</dbReference>
<feature type="transmembrane region" description="Helical" evidence="6">
    <location>
        <begin position="71"/>
        <end position="93"/>
    </location>
</feature>
<keyword evidence="5 6" id="KW-0472">Membrane</keyword>
<proteinExistence type="predicted"/>
<keyword evidence="8" id="KW-1185">Reference proteome</keyword>
<reference evidence="7 8" key="1">
    <citation type="submission" date="2018-11" db="EMBL/GenBank/DDBJ databases">
        <title>Genomic Encyclopedia of Type Strains, Phase IV (KMG-IV): sequencing the most valuable type-strain genomes for metagenomic binning, comparative biology and taxonomic classification.</title>
        <authorList>
            <person name="Goeker M."/>
        </authorList>
    </citation>
    <scope>NUCLEOTIDE SEQUENCE [LARGE SCALE GENOMIC DNA]</scope>
    <source>
        <strain evidence="7 8">DSM 100316</strain>
    </source>
</reference>
<dbReference type="GO" id="GO:0005886">
    <property type="term" value="C:plasma membrane"/>
    <property type="evidence" value="ECO:0007669"/>
    <property type="project" value="UniProtKB-SubCell"/>
</dbReference>
<evidence type="ECO:0000256" key="3">
    <source>
        <dbReference type="ARBA" id="ARBA00022692"/>
    </source>
</evidence>
<evidence type="ECO:0000256" key="1">
    <source>
        <dbReference type="ARBA" id="ARBA00004651"/>
    </source>
</evidence>
<protein>
    <submittedName>
        <fullName evidence="7">Caa(3)-type oxidase subunit IV</fullName>
    </submittedName>
</protein>
<evidence type="ECO:0000313" key="8">
    <source>
        <dbReference type="Proteomes" id="UP000275394"/>
    </source>
</evidence>
<evidence type="ECO:0000256" key="6">
    <source>
        <dbReference type="SAM" id="Phobius"/>
    </source>
</evidence>